<dbReference type="InterPro" id="IPR006597">
    <property type="entry name" value="Sel1-like"/>
</dbReference>
<dbReference type="InterPro" id="IPR011990">
    <property type="entry name" value="TPR-like_helical_dom_sf"/>
</dbReference>
<name>A0A3G5A3Y3_9VIRU</name>
<dbReference type="PANTHER" id="PTHR11102">
    <property type="entry name" value="SEL-1-LIKE PROTEIN"/>
    <property type="match status" value="1"/>
</dbReference>
<dbReference type="EMBL" id="MK072321">
    <property type="protein sequence ID" value="AYV81927.1"/>
    <property type="molecule type" value="Genomic_DNA"/>
</dbReference>
<protein>
    <recommendedName>
        <fullName evidence="2">HCP-like protein</fullName>
    </recommendedName>
</protein>
<dbReference type="SUPFAM" id="SSF81901">
    <property type="entry name" value="HCP-like"/>
    <property type="match status" value="1"/>
</dbReference>
<dbReference type="GO" id="GO:0036503">
    <property type="term" value="P:ERAD pathway"/>
    <property type="evidence" value="ECO:0007669"/>
    <property type="project" value="TreeGrafter"/>
</dbReference>
<proteinExistence type="predicted"/>
<gene>
    <name evidence="1" type="ORF">Harvfovirus79_6</name>
</gene>
<dbReference type="SMART" id="SM00671">
    <property type="entry name" value="SEL1"/>
    <property type="match status" value="4"/>
</dbReference>
<accession>A0A3G5A3Y3</accession>
<dbReference type="Gene3D" id="1.25.40.10">
    <property type="entry name" value="Tetratricopeptide repeat domain"/>
    <property type="match status" value="1"/>
</dbReference>
<dbReference type="PANTHER" id="PTHR11102:SF147">
    <property type="entry name" value="SEL1L ADAPTOR SUBUNIT OF ERAD E3 UBIQUITIN LIGASE"/>
    <property type="match status" value="1"/>
</dbReference>
<dbReference type="Pfam" id="PF08238">
    <property type="entry name" value="Sel1"/>
    <property type="match status" value="4"/>
</dbReference>
<reference evidence="1" key="1">
    <citation type="submission" date="2018-10" db="EMBL/GenBank/DDBJ databases">
        <title>Hidden diversity of soil giant viruses.</title>
        <authorList>
            <person name="Schulz F."/>
            <person name="Alteio L."/>
            <person name="Goudeau D."/>
            <person name="Ryan E.M."/>
            <person name="Malmstrom R.R."/>
            <person name="Blanchard J."/>
            <person name="Woyke T."/>
        </authorList>
    </citation>
    <scope>NUCLEOTIDE SEQUENCE</scope>
    <source>
        <strain evidence="1">HAV1</strain>
    </source>
</reference>
<evidence type="ECO:0000313" key="1">
    <source>
        <dbReference type="EMBL" id="AYV81927.1"/>
    </source>
</evidence>
<evidence type="ECO:0008006" key="2">
    <source>
        <dbReference type="Google" id="ProtNLM"/>
    </source>
</evidence>
<feature type="non-terminal residue" evidence="1">
    <location>
        <position position="1"/>
    </location>
</feature>
<organism evidence="1">
    <name type="scientific">Harvfovirus sp</name>
    <dbReference type="NCBI Taxonomy" id="2487768"/>
    <lineage>
        <taxon>Viruses</taxon>
        <taxon>Varidnaviria</taxon>
        <taxon>Bamfordvirae</taxon>
        <taxon>Nucleocytoviricota</taxon>
        <taxon>Megaviricetes</taxon>
        <taxon>Imitervirales</taxon>
        <taxon>Mimiviridae</taxon>
        <taxon>Klosneuvirinae</taxon>
    </lineage>
</organism>
<sequence>AVVVYMLGYYHYFGLGVGINYSVAFDYFQKGVELGDPEAMYMVGESYYFGHGRIYSGDHGLSWYIRSSDLGNTKAMIKIGLIYANGYGVEKSLDGAIHWYKKCADLGDAEGLFHLACTYESFATAKTDLIALKYYFKASNANLSDAGSNRCKNALEKLCLKYKKNIVEIWMDATNENDSVKRETWQLLEEIEEEKEGPGYSLTKAHFGSNYS</sequence>
<dbReference type="InterPro" id="IPR050767">
    <property type="entry name" value="Sel1_AlgK"/>
</dbReference>